<dbReference type="InterPro" id="IPR007530">
    <property type="entry name" value="Aminoglycoside_adenylylTfrase"/>
</dbReference>
<evidence type="ECO:0000313" key="2">
    <source>
        <dbReference type="Proteomes" id="UP000185003"/>
    </source>
</evidence>
<name>A0A1N6K2M5_9BACT</name>
<dbReference type="AlphaFoldDB" id="A0A1N6K2M5"/>
<dbReference type="STRING" id="536979.SAMN04488055_4921"/>
<evidence type="ECO:0000313" key="1">
    <source>
        <dbReference type="EMBL" id="SIO50576.1"/>
    </source>
</evidence>
<dbReference type="Gene3D" id="1.20.120.330">
    <property type="entry name" value="Nucleotidyltransferases domain 2"/>
    <property type="match status" value="1"/>
</dbReference>
<dbReference type="Proteomes" id="UP000185003">
    <property type="component" value="Unassembled WGS sequence"/>
</dbReference>
<protein>
    <submittedName>
        <fullName evidence="1">Aminoglycoside 6-adenylyltransferase</fullName>
    </submittedName>
</protein>
<dbReference type="OrthoDB" id="9776406at2"/>
<dbReference type="InterPro" id="IPR043519">
    <property type="entry name" value="NT_sf"/>
</dbReference>
<dbReference type="Pfam" id="PF04439">
    <property type="entry name" value="Adenyl_transf"/>
    <property type="match status" value="1"/>
</dbReference>
<dbReference type="SUPFAM" id="SSF81301">
    <property type="entry name" value="Nucleotidyltransferase"/>
    <property type="match status" value="1"/>
</dbReference>
<accession>A0A1N6K2M5</accession>
<keyword evidence="1" id="KW-0548">Nucleotidyltransferase</keyword>
<dbReference type="GO" id="GO:0016779">
    <property type="term" value="F:nucleotidyltransferase activity"/>
    <property type="evidence" value="ECO:0007669"/>
    <property type="project" value="UniProtKB-KW"/>
</dbReference>
<proteinExistence type="predicted"/>
<reference evidence="1 2" key="1">
    <citation type="submission" date="2016-11" db="EMBL/GenBank/DDBJ databases">
        <authorList>
            <person name="Jaros S."/>
            <person name="Januszkiewicz K."/>
            <person name="Wedrychowicz H."/>
        </authorList>
    </citation>
    <scope>NUCLEOTIDE SEQUENCE [LARGE SCALE GENOMIC DNA]</scope>
    <source>
        <strain evidence="1 2">DSM 24787</strain>
    </source>
</reference>
<keyword evidence="2" id="KW-1185">Reference proteome</keyword>
<dbReference type="RefSeq" id="WP_074242201.1">
    <property type="nucleotide sequence ID" value="NZ_FSRA01000002.1"/>
</dbReference>
<keyword evidence="1" id="KW-0808">Transferase</keyword>
<gene>
    <name evidence="1" type="ORF">SAMN04488055_4921</name>
</gene>
<sequence>MRTETELLHEITTWAGKNEAIRAILLTSSRANGKADLLSDYDIEFVVNDLPEFLKDDSWLKTFGHPVSVVVENEEAFDGENAMRMVFYDDYIKVDFKLYAIGKFIEQVNKPELQEDWDVGYKILIDKDGLTKGMKPPTAKSVTIVKPTEEEFQFFINDAWFCMPYIAKCLWRDQLFYAKHVGDSIMRFEDFQKIIEWYIGMQHNWQLNPNKYGRLFKQYLEPDLWKRIEATFTGADIEDNWKALFAYAEVVRELGKAIAEKLHYTYPQELDEKISAYLHKIKHLDKNATDIK</sequence>
<dbReference type="EMBL" id="FSRA01000002">
    <property type="protein sequence ID" value="SIO50576.1"/>
    <property type="molecule type" value="Genomic_DNA"/>
</dbReference>
<organism evidence="1 2">
    <name type="scientific">Chitinophaga niabensis</name>
    <dbReference type="NCBI Taxonomy" id="536979"/>
    <lineage>
        <taxon>Bacteria</taxon>
        <taxon>Pseudomonadati</taxon>
        <taxon>Bacteroidota</taxon>
        <taxon>Chitinophagia</taxon>
        <taxon>Chitinophagales</taxon>
        <taxon>Chitinophagaceae</taxon>
        <taxon>Chitinophaga</taxon>
    </lineage>
</organism>
<dbReference type="Gene3D" id="3.30.460.10">
    <property type="entry name" value="Beta Polymerase, domain 2"/>
    <property type="match status" value="1"/>
</dbReference>
<dbReference type="SUPFAM" id="SSF81631">
    <property type="entry name" value="PAP/OAS1 substrate-binding domain"/>
    <property type="match status" value="1"/>
</dbReference>